<keyword evidence="1" id="KW-0472">Membrane</keyword>
<keyword evidence="1" id="KW-1133">Transmembrane helix</keyword>
<comment type="caution">
    <text evidence="2">The sequence shown here is derived from an EMBL/GenBank/DDBJ whole genome shotgun (WGS) entry which is preliminary data.</text>
</comment>
<keyword evidence="3" id="KW-1185">Reference proteome</keyword>
<sequence>MASMAFDTLQYARRLRAAGFPEPQADVQAELMAEAFGFYAENLLTRDHFTGVLNARFGEFGALMDARFSKLEDRMGALEGRIEHMEGCIQQLTKLTVRIERTQFVHTWILGVGVAALVVPQLNVWLA</sequence>
<gene>
    <name evidence="2" type="ORF">CWI75_17970</name>
</gene>
<reference evidence="3" key="1">
    <citation type="submission" date="2017-11" db="EMBL/GenBank/DDBJ databases">
        <title>The draft genome sequence of Chromatocurvus sp. F02.</title>
        <authorList>
            <person name="Du Z.-J."/>
            <person name="Chang Y.-Q."/>
        </authorList>
    </citation>
    <scope>NUCLEOTIDE SEQUENCE [LARGE SCALE GENOMIC DNA]</scope>
    <source>
        <strain evidence="3">F02</strain>
    </source>
</reference>
<dbReference type="EMBL" id="PKLZ01000019">
    <property type="protein sequence ID" value="PLW80981.1"/>
    <property type="molecule type" value="Genomic_DNA"/>
</dbReference>
<feature type="transmembrane region" description="Helical" evidence="1">
    <location>
        <begin position="104"/>
        <end position="126"/>
    </location>
</feature>
<evidence type="ECO:0000313" key="2">
    <source>
        <dbReference type="EMBL" id="PLW80981.1"/>
    </source>
</evidence>
<dbReference type="Proteomes" id="UP000234845">
    <property type="component" value="Unassembled WGS sequence"/>
</dbReference>
<accession>A0A2N5XXW0</accession>
<evidence type="ECO:0000256" key="1">
    <source>
        <dbReference type="SAM" id="Phobius"/>
    </source>
</evidence>
<name>A0A2N5XXW0_9GAMM</name>
<dbReference type="AlphaFoldDB" id="A0A2N5XXW0"/>
<keyword evidence="1" id="KW-0812">Transmembrane</keyword>
<dbReference type="OrthoDB" id="5569857at2"/>
<evidence type="ECO:0000313" key="3">
    <source>
        <dbReference type="Proteomes" id="UP000234845"/>
    </source>
</evidence>
<evidence type="ECO:0008006" key="4">
    <source>
        <dbReference type="Google" id="ProtNLM"/>
    </source>
</evidence>
<protein>
    <recommendedName>
        <fullName evidence="4">DUF1640 domain-containing protein</fullName>
    </recommendedName>
</protein>
<proteinExistence type="predicted"/>
<dbReference type="Gene3D" id="1.20.5.340">
    <property type="match status" value="1"/>
</dbReference>
<dbReference type="RefSeq" id="WP_101522910.1">
    <property type="nucleotide sequence ID" value="NZ_PKLZ01000019.1"/>
</dbReference>
<organism evidence="2 3">
    <name type="scientific">Kineobactrum sediminis</name>
    <dbReference type="NCBI Taxonomy" id="1905677"/>
    <lineage>
        <taxon>Bacteria</taxon>
        <taxon>Pseudomonadati</taxon>
        <taxon>Pseudomonadota</taxon>
        <taxon>Gammaproteobacteria</taxon>
        <taxon>Cellvibrionales</taxon>
        <taxon>Halieaceae</taxon>
        <taxon>Kineobactrum</taxon>
    </lineage>
</organism>